<dbReference type="InterPro" id="IPR012001">
    <property type="entry name" value="Thiamin_PyroP_enz_TPP-bd_dom"/>
</dbReference>
<comment type="caution">
    <text evidence="19">The sequence shown here is derived from an EMBL/GenBank/DDBJ whole genome shotgun (WGS) entry which is preliminary data.</text>
</comment>
<comment type="similarity">
    <text evidence="3 15">Belongs to the TPP enzyme family.</text>
</comment>
<evidence type="ECO:0000256" key="3">
    <source>
        <dbReference type="ARBA" id="ARBA00007812"/>
    </source>
</evidence>
<keyword evidence="6 15" id="KW-0028">Amino-acid biosynthesis</keyword>
<feature type="domain" description="Thiamine pyrophosphate enzyme central" evidence="16">
    <location>
        <begin position="230"/>
        <end position="365"/>
    </location>
</feature>
<dbReference type="UniPathway" id="UPA00049">
    <property type="reaction ID" value="UER00059"/>
</dbReference>
<evidence type="ECO:0000256" key="8">
    <source>
        <dbReference type="ARBA" id="ARBA00022679"/>
    </source>
</evidence>
<name>A0A0M2P1H5_STACC</name>
<feature type="domain" description="Thiamine pyrophosphate enzyme N-terminal TPP-binding" evidence="18">
    <location>
        <begin position="42"/>
        <end position="156"/>
    </location>
</feature>
<dbReference type="GO" id="GO:0030976">
    <property type="term" value="F:thiamine pyrophosphate binding"/>
    <property type="evidence" value="ECO:0007669"/>
    <property type="project" value="UniProtKB-UniRule"/>
</dbReference>
<comment type="pathway">
    <text evidence="2 15">Amino-acid biosynthesis; L-valine biosynthesis; L-valine from pyruvate: step 1/4.</text>
</comment>
<dbReference type="NCBIfam" id="TIGR00118">
    <property type="entry name" value="acolac_lg"/>
    <property type="match status" value="1"/>
</dbReference>
<dbReference type="GO" id="GO:0005948">
    <property type="term" value="C:acetolactate synthase complex"/>
    <property type="evidence" value="ECO:0007669"/>
    <property type="project" value="TreeGrafter"/>
</dbReference>
<comment type="cofactor">
    <cofactor evidence="15">
        <name>Mg(2+)</name>
        <dbReference type="ChEBI" id="CHEBI:18420"/>
    </cofactor>
    <text evidence="15">Binds 1 Mg(2+) ion per subunit.</text>
</comment>
<dbReference type="AlphaFoldDB" id="A0A0M2P1H5"/>
<evidence type="ECO:0000259" key="16">
    <source>
        <dbReference type="Pfam" id="PF00205"/>
    </source>
</evidence>
<dbReference type="InterPro" id="IPR029061">
    <property type="entry name" value="THDP-binding"/>
</dbReference>
<dbReference type="SUPFAM" id="SSF52518">
    <property type="entry name" value="Thiamin diphosphate-binding fold (THDP-binding)"/>
    <property type="match status" value="2"/>
</dbReference>
<evidence type="ECO:0000256" key="12">
    <source>
        <dbReference type="ARBA" id="ARBA00023052"/>
    </source>
</evidence>
<dbReference type="InterPro" id="IPR000399">
    <property type="entry name" value="TPP-bd_CS"/>
</dbReference>
<dbReference type="InterPro" id="IPR012846">
    <property type="entry name" value="Acetolactate_synth_lsu"/>
</dbReference>
<keyword evidence="8 15" id="KW-0808">Transferase</keyword>
<dbReference type="UniPathway" id="UPA00047">
    <property type="reaction ID" value="UER00055"/>
</dbReference>
<evidence type="ECO:0000256" key="2">
    <source>
        <dbReference type="ARBA" id="ARBA00005025"/>
    </source>
</evidence>
<proteinExistence type="inferred from homology"/>
<dbReference type="Gene3D" id="3.40.50.1220">
    <property type="entry name" value="TPP-binding domain"/>
    <property type="match status" value="1"/>
</dbReference>
<dbReference type="FunFam" id="3.40.50.1220:FF:000008">
    <property type="entry name" value="Acetolactate synthase"/>
    <property type="match status" value="1"/>
</dbReference>
<keyword evidence="5" id="KW-0474">Menaquinone biosynthesis</keyword>
<dbReference type="EC" id="2.2.1.6" evidence="4 15"/>
<evidence type="ECO:0000256" key="5">
    <source>
        <dbReference type="ARBA" id="ARBA00022428"/>
    </source>
</evidence>
<evidence type="ECO:0000256" key="4">
    <source>
        <dbReference type="ARBA" id="ARBA00013145"/>
    </source>
</evidence>
<keyword evidence="11 15" id="KW-0460">Magnesium</keyword>
<keyword evidence="13 15" id="KW-0100">Branched-chain amino acid biosynthesis</keyword>
<evidence type="ECO:0000256" key="9">
    <source>
        <dbReference type="ARBA" id="ARBA00022723"/>
    </source>
</evidence>
<dbReference type="Pfam" id="PF02775">
    <property type="entry name" value="TPP_enzyme_C"/>
    <property type="match status" value="1"/>
</dbReference>
<sequence>MMSKQTEILEYEKSENLDYFETAEAIEPEVELEKETIDEMKSGSELLVDSLVNEDVDFIFGYPGGAVLPLYDTFYDGKIKHILARHEQGASHAAEGYARVSGKTGVVVVTSGPGATNAITGIADAYSDSLPLVVITGQVATAGIGKDAFQEADLLSMTTPITKHNYQIKNVNEIPKIIHEAFHVANTGRKGPVVIDFPKDMGILSTNAEISNELNLPGYSVPNQPDKTEIQKLRDYLKTSKKPVVLSGAGINHAKANEVFTEFVTRHQLPVVSTLLGLGAIPYENPLFLGMGGMHGSYASNMALTECDLLINFGSRFDDRLASKPDEFAPNAKIVHIDIDPSEINKIIKVDLGIIADCKATLEALLEFDSYSINHDDWLENCFNNKAEQPFAYSEDPDDTFSKPQRTIEYIGEITQGDAIVTTDVGQHQMWVAQYYPFKNHGQLVTSGGLGTMGFGIPAAIGAKLAQPDKTVVAFVGDGGFQMTNQELAILEEYGLDIKVVIINNGTLGMVKQWQDKFFNKRFSHSVFNGQPDFLKLGEAYNVKGFLIDNPTHLEEQLDAAFKHDGPALIDVRISPIEPVNPMVPSGKVNYEMEGLL</sequence>
<keyword evidence="9 15" id="KW-0479">Metal-binding</keyword>
<evidence type="ECO:0000313" key="20">
    <source>
        <dbReference type="Proteomes" id="UP000034455"/>
    </source>
</evidence>
<dbReference type="InterPro" id="IPR012000">
    <property type="entry name" value="Thiamin_PyroP_enz_cen_dom"/>
</dbReference>
<feature type="domain" description="Thiamine pyrophosphate enzyme TPP-binding" evidence="17">
    <location>
        <begin position="424"/>
        <end position="572"/>
    </location>
</feature>
<accession>A0A0M2P1H5</accession>
<keyword evidence="7" id="KW-0285">Flavoprotein</keyword>
<dbReference type="InterPro" id="IPR029035">
    <property type="entry name" value="DHS-like_NAD/FAD-binding_dom"/>
</dbReference>
<organism evidence="19 20">
    <name type="scientific">Staphylococcus cohnii subsp. cohnii</name>
    <dbReference type="NCBI Taxonomy" id="74704"/>
    <lineage>
        <taxon>Bacteria</taxon>
        <taxon>Bacillati</taxon>
        <taxon>Bacillota</taxon>
        <taxon>Bacilli</taxon>
        <taxon>Bacillales</taxon>
        <taxon>Staphylococcaceae</taxon>
        <taxon>Staphylococcus</taxon>
        <taxon>Staphylococcus cohnii species complex</taxon>
    </lineage>
</organism>
<protein>
    <recommendedName>
        <fullName evidence="4 15">Acetolactate synthase</fullName>
        <ecNumber evidence="4 15">2.2.1.6</ecNumber>
    </recommendedName>
</protein>
<dbReference type="PROSITE" id="PS00187">
    <property type="entry name" value="TPP_ENZYMES"/>
    <property type="match status" value="1"/>
</dbReference>
<evidence type="ECO:0000256" key="13">
    <source>
        <dbReference type="ARBA" id="ARBA00023304"/>
    </source>
</evidence>
<reference evidence="19 20" key="1">
    <citation type="submission" date="2015-03" db="EMBL/GenBank/DDBJ databases">
        <title>Genome Assembly of Staphylococcus cohnii subsp. cohnii strain G22B2.</title>
        <authorList>
            <person name="Nair G."/>
            <person name="Kaur G."/>
            <person name="Khatri I."/>
            <person name="Singh N.K."/>
            <person name="Sathyabama S."/>
            <person name="Maurya S.K."/>
            <person name="Subramanian S."/>
            <person name="Agrewala J.N."/>
            <person name="Mayilraj S."/>
        </authorList>
    </citation>
    <scope>NUCLEOTIDE SEQUENCE [LARGE SCALE GENOMIC DNA]</scope>
    <source>
        <strain evidence="19 20">G22B2</strain>
    </source>
</reference>
<evidence type="ECO:0000256" key="10">
    <source>
        <dbReference type="ARBA" id="ARBA00022827"/>
    </source>
</evidence>
<dbReference type="CDD" id="cd07035">
    <property type="entry name" value="TPP_PYR_POX_like"/>
    <property type="match status" value="1"/>
</dbReference>
<evidence type="ECO:0000256" key="6">
    <source>
        <dbReference type="ARBA" id="ARBA00022605"/>
    </source>
</evidence>
<evidence type="ECO:0000256" key="14">
    <source>
        <dbReference type="ARBA" id="ARBA00048670"/>
    </source>
</evidence>
<dbReference type="Pfam" id="PF00205">
    <property type="entry name" value="TPP_enzyme_M"/>
    <property type="match status" value="1"/>
</dbReference>
<dbReference type="FunFam" id="3.40.50.970:FF:000007">
    <property type="entry name" value="Acetolactate synthase"/>
    <property type="match status" value="1"/>
</dbReference>
<dbReference type="EMBL" id="LAKJ01000010">
    <property type="protein sequence ID" value="KKI64065.1"/>
    <property type="molecule type" value="Genomic_DNA"/>
</dbReference>
<dbReference type="GO" id="GO:0009097">
    <property type="term" value="P:isoleucine biosynthetic process"/>
    <property type="evidence" value="ECO:0007669"/>
    <property type="project" value="UniProtKB-UniPathway"/>
</dbReference>
<dbReference type="SUPFAM" id="SSF52467">
    <property type="entry name" value="DHS-like NAD/FAD-binding domain"/>
    <property type="match status" value="1"/>
</dbReference>
<dbReference type="FunFam" id="3.40.50.970:FF:000016">
    <property type="entry name" value="Acetolactate synthase"/>
    <property type="match status" value="1"/>
</dbReference>
<gene>
    <name evidence="19" type="ORF">UF66_0046</name>
</gene>
<dbReference type="PATRIC" id="fig|74704.6.peg.47"/>
<dbReference type="Proteomes" id="UP000034455">
    <property type="component" value="Unassembled WGS sequence"/>
</dbReference>
<dbReference type="PANTHER" id="PTHR18968:SF13">
    <property type="entry name" value="ACETOLACTATE SYNTHASE CATALYTIC SUBUNIT, MITOCHONDRIAL"/>
    <property type="match status" value="1"/>
</dbReference>
<dbReference type="InterPro" id="IPR039368">
    <property type="entry name" value="AHAS_TPP"/>
</dbReference>
<keyword evidence="12 15" id="KW-0786">Thiamine pyrophosphate</keyword>
<dbReference type="GO" id="GO:0009234">
    <property type="term" value="P:menaquinone biosynthetic process"/>
    <property type="evidence" value="ECO:0007669"/>
    <property type="project" value="UniProtKB-KW"/>
</dbReference>
<comment type="catalytic activity">
    <reaction evidence="14 15">
        <text>2 pyruvate + H(+) = (2S)-2-acetolactate + CO2</text>
        <dbReference type="Rhea" id="RHEA:25249"/>
        <dbReference type="ChEBI" id="CHEBI:15361"/>
        <dbReference type="ChEBI" id="CHEBI:15378"/>
        <dbReference type="ChEBI" id="CHEBI:16526"/>
        <dbReference type="ChEBI" id="CHEBI:58476"/>
        <dbReference type="EC" id="2.2.1.6"/>
    </reaction>
</comment>
<dbReference type="GO" id="GO:0009099">
    <property type="term" value="P:L-valine biosynthetic process"/>
    <property type="evidence" value="ECO:0007669"/>
    <property type="project" value="UniProtKB-UniPathway"/>
</dbReference>
<dbReference type="CDD" id="cd02015">
    <property type="entry name" value="TPP_AHAS"/>
    <property type="match status" value="1"/>
</dbReference>
<dbReference type="Gene3D" id="3.40.50.970">
    <property type="match status" value="2"/>
</dbReference>
<dbReference type="GO" id="GO:0050660">
    <property type="term" value="F:flavin adenine dinucleotide binding"/>
    <property type="evidence" value="ECO:0007669"/>
    <property type="project" value="InterPro"/>
</dbReference>
<dbReference type="InterPro" id="IPR011766">
    <property type="entry name" value="TPP_enzyme_TPP-bd"/>
</dbReference>
<dbReference type="PANTHER" id="PTHR18968">
    <property type="entry name" value="THIAMINE PYROPHOSPHATE ENZYMES"/>
    <property type="match status" value="1"/>
</dbReference>
<comment type="pathway">
    <text evidence="1 15">Amino-acid biosynthesis; L-isoleucine biosynthesis; L-isoleucine from 2-oxobutanoate: step 1/4.</text>
</comment>
<dbReference type="GO" id="GO:0000287">
    <property type="term" value="F:magnesium ion binding"/>
    <property type="evidence" value="ECO:0007669"/>
    <property type="project" value="UniProtKB-UniRule"/>
</dbReference>
<keyword evidence="10" id="KW-0274">FAD</keyword>
<dbReference type="GO" id="GO:0003984">
    <property type="term" value="F:acetolactate synthase activity"/>
    <property type="evidence" value="ECO:0007669"/>
    <property type="project" value="UniProtKB-EC"/>
</dbReference>
<evidence type="ECO:0000313" key="19">
    <source>
        <dbReference type="EMBL" id="KKI64065.1"/>
    </source>
</evidence>
<comment type="cofactor">
    <cofactor evidence="15">
        <name>thiamine diphosphate</name>
        <dbReference type="ChEBI" id="CHEBI:58937"/>
    </cofactor>
    <text evidence="15">Binds 1 thiamine pyrophosphate per subunit.</text>
</comment>
<evidence type="ECO:0000256" key="7">
    <source>
        <dbReference type="ARBA" id="ARBA00022630"/>
    </source>
</evidence>
<evidence type="ECO:0000256" key="15">
    <source>
        <dbReference type="RuleBase" id="RU003591"/>
    </source>
</evidence>
<evidence type="ECO:0000259" key="17">
    <source>
        <dbReference type="Pfam" id="PF02775"/>
    </source>
</evidence>
<evidence type="ECO:0000256" key="1">
    <source>
        <dbReference type="ARBA" id="ARBA00004974"/>
    </source>
</evidence>
<dbReference type="Pfam" id="PF02776">
    <property type="entry name" value="TPP_enzyme_N"/>
    <property type="match status" value="1"/>
</dbReference>
<evidence type="ECO:0000259" key="18">
    <source>
        <dbReference type="Pfam" id="PF02776"/>
    </source>
</evidence>
<dbReference type="InterPro" id="IPR045229">
    <property type="entry name" value="TPP_enz"/>
</dbReference>
<evidence type="ECO:0000256" key="11">
    <source>
        <dbReference type="ARBA" id="ARBA00022842"/>
    </source>
</evidence>